<dbReference type="InParanoid" id="T1F2L2"/>
<dbReference type="KEGG" id="hro:HELRODRAFT_170052"/>
<dbReference type="EnsemblMetazoa" id="HelroT170052">
    <property type="protein sequence ID" value="HelroP170052"/>
    <property type="gene ID" value="HelroG170052"/>
</dbReference>
<dbReference type="GeneID" id="20203061"/>
<reference evidence="2 4" key="2">
    <citation type="journal article" date="2013" name="Nature">
        <title>Insights into bilaterian evolution from three spiralian genomes.</title>
        <authorList>
            <person name="Simakov O."/>
            <person name="Marletaz F."/>
            <person name="Cho S.J."/>
            <person name="Edsinger-Gonzales E."/>
            <person name="Havlak P."/>
            <person name="Hellsten U."/>
            <person name="Kuo D.H."/>
            <person name="Larsson T."/>
            <person name="Lv J."/>
            <person name="Arendt D."/>
            <person name="Savage R."/>
            <person name="Osoegawa K."/>
            <person name="de Jong P."/>
            <person name="Grimwood J."/>
            <person name="Chapman J.A."/>
            <person name="Shapiro H."/>
            <person name="Aerts A."/>
            <person name="Otillar R.P."/>
            <person name="Terry A.Y."/>
            <person name="Boore J.L."/>
            <person name="Grigoriev I.V."/>
            <person name="Lindberg D.R."/>
            <person name="Seaver E.C."/>
            <person name="Weisblat D.A."/>
            <person name="Putnam N.H."/>
            <person name="Rokhsar D.S."/>
        </authorList>
    </citation>
    <scope>NUCLEOTIDE SEQUENCE</scope>
</reference>
<gene>
    <name evidence="3" type="primary">20203061</name>
    <name evidence="2" type="ORF">HELRODRAFT_170052</name>
</gene>
<dbReference type="HOGENOM" id="CLU_1534216_0_0_1"/>
<evidence type="ECO:0000313" key="4">
    <source>
        <dbReference type="Proteomes" id="UP000015101"/>
    </source>
</evidence>
<organism evidence="3 4">
    <name type="scientific">Helobdella robusta</name>
    <name type="common">Californian leech</name>
    <dbReference type="NCBI Taxonomy" id="6412"/>
    <lineage>
        <taxon>Eukaryota</taxon>
        <taxon>Metazoa</taxon>
        <taxon>Spiralia</taxon>
        <taxon>Lophotrochozoa</taxon>
        <taxon>Annelida</taxon>
        <taxon>Clitellata</taxon>
        <taxon>Hirudinea</taxon>
        <taxon>Rhynchobdellida</taxon>
        <taxon>Glossiphoniidae</taxon>
        <taxon>Helobdella</taxon>
    </lineage>
</organism>
<keyword evidence="1" id="KW-0812">Transmembrane</keyword>
<evidence type="ECO:0000313" key="2">
    <source>
        <dbReference type="EMBL" id="ESO07513.1"/>
    </source>
</evidence>
<dbReference type="CTD" id="20203061"/>
<name>T1F2L2_HELRO</name>
<accession>T1F2L2</accession>
<dbReference type="AlphaFoldDB" id="T1F2L2"/>
<dbReference type="EMBL" id="KB096183">
    <property type="protein sequence ID" value="ESO07513.1"/>
    <property type="molecule type" value="Genomic_DNA"/>
</dbReference>
<protein>
    <submittedName>
        <fullName evidence="2 3">Uncharacterized protein</fullName>
    </submittedName>
</protein>
<reference evidence="4" key="1">
    <citation type="submission" date="2012-12" db="EMBL/GenBank/DDBJ databases">
        <authorList>
            <person name="Hellsten U."/>
            <person name="Grimwood J."/>
            <person name="Chapman J.A."/>
            <person name="Shapiro H."/>
            <person name="Aerts A."/>
            <person name="Otillar R.P."/>
            <person name="Terry A.Y."/>
            <person name="Boore J.L."/>
            <person name="Simakov O."/>
            <person name="Marletaz F."/>
            <person name="Cho S.-J."/>
            <person name="Edsinger-Gonzales E."/>
            <person name="Havlak P."/>
            <person name="Kuo D.-H."/>
            <person name="Larsson T."/>
            <person name="Lv J."/>
            <person name="Arendt D."/>
            <person name="Savage R."/>
            <person name="Osoegawa K."/>
            <person name="de Jong P."/>
            <person name="Lindberg D.R."/>
            <person name="Seaver E.C."/>
            <person name="Weisblat D.A."/>
            <person name="Putnam N.H."/>
            <person name="Grigoriev I.V."/>
            <person name="Rokhsar D.S."/>
        </authorList>
    </citation>
    <scope>NUCLEOTIDE SEQUENCE</scope>
</reference>
<dbReference type="EMBL" id="AMQM01003465">
    <property type="status" value="NOT_ANNOTATED_CDS"/>
    <property type="molecule type" value="Genomic_DNA"/>
</dbReference>
<dbReference type="Proteomes" id="UP000015101">
    <property type="component" value="Unassembled WGS sequence"/>
</dbReference>
<evidence type="ECO:0000256" key="1">
    <source>
        <dbReference type="SAM" id="Phobius"/>
    </source>
</evidence>
<feature type="transmembrane region" description="Helical" evidence="1">
    <location>
        <begin position="127"/>
        <end position="151"/>
    </location>
</feature>
<keyword evidence="1" id="KW-0472">Membrane</keyword>
<keyword evidence="4" id="KW-1185">Reference proteome</keyword>
<reference evidence="3" key="3">
    <citation type="submission" date="2015-06" db="UniProtKB">
        <authorList>
            <consortium name="EnsemblMetazoa"/>
        </authorList>
    </citation>
    <scope>IDENTIFICATION</scope>
</reference>
<sequence length="175" mass="19889">MPFWNLSLFVGSSSRGSPETDPYISVSTAILYSCCTPGFWITFVLLISACMLSSQLSNLETMFHNIVDENNQHHQLLYQQRRNFNGDGGDEGVEEGEADGLAVDDNCKQRESSMAVIRELSTMHYHLLTQVVVTFSALFMFIVLVQLFIFIRRFIEIHSISDQQDIKSPANHYNI</sequence>
<dbReference type="RefSeq" id="XP_009014124.1">
    <property type="nucleotide sequence ID" value="XM_009015876.1"/>
</dbReference>
<proteinExistence type="predicted"/>
<feature type="transmembrane region" description="Helical" evidence="1">
    <location>
        <begin position="29"/>
        <end position="52"/>
    </location>
</feature>
<keyword evidence="1" id="KW-1133">Transmembrane helix</keyword>
<evidence type="ECO:0000313" key="3">
    <source>
        <dbReference type="EnsemblMetazoa" id="HelroP170052"/>
    </source>
</evidence>